<comment type="caution">
    <text evidence="1">The sequence shown here is derived from an EMBL/GenBank/DDBJ whole genome shotgun (WGS) entry which is preliminary data.</text>
</comment>
<proteinExistence type="predicted"/>
<dbReference type="Proteomes" id="UP000698800">
    <property type="component" value="Unassembled WGS sequence"/>
</dbReference>
<dbReference type="EMBL" id="JAGHQL010000032">
    <property type="protein sequence ID" value="KAH0543459.1"/>
    <property type="molecule type" value="Genomic_DNA"/>
</dbReference>
<gene>
    <name evidence="1" type="ORF">FGG08_002224</name>
</gene>
<organism evidence="1 2">
    <name type="scientific">Glutinoglossum americanum</name>
    <dbReference type="NCBI Taxonomy" id="1670608"/>
    <lineage>
        <taxon>Eukaryota</taxon>
        <taxon>Fungi</taxon>
        <taxon>Dikarya</taxon>
        <taxon>Ascomycota</taxon>
        <taxon>Pezizomycotina</taxon>
        <taxon>Geoglossomycetes</taxon>
        <taxon>Geoglossales</taxon>
        <taxon>Geoglossaceae</taxon>
        <taxon>Glutinoglossum</taxon>
    </lineage>
</organism>
<accession>A0A9P8KZE2</accession>
<dbReference type="OrthoDB" id="5341924at2759"/>
<keyword evidence="2" id="KW-1185">Reference proteome</keyword>
<sequence>MQICSRPFLRPFANGGSSCTGSVSIPVFLVPSIASRSPDGASRSCTLGGYGRSLITRPPQHRSPSLSAAYGNRILSHDQVILCALNAAGPRAQTNPKELERVLNLASDHGAKRIIKHPQTRGPDNRSAVGRGLGYSAITGYVLHHLLGLYARSGHINACLRVWSQLQDIMDSAKLMAIEDFFVRFKSRSAAGDEDKYFGREPLDYLKPHFYYTIPGPTLADFFGVITENQEFELGRWLLYSRDADGPGIPESIYSNVFLAPLLVNFASATSDMQLLSKVVSKVSRPFSTDMVKALLRCEIDLRRWDGVQDILGFIHSHRKYRWGELELAKLVVAILRLGRDTSMAATDAELLAKSASLKRAKAILCKLMNGHFGQPKPLKKHYWPGDKYMNLLRYMVHTTLPSHFDIQHDVLDSWKPEDTRFLATTTFNTLLTGIVETRGSEEGRHFWDLWCRTPDCAGIGAGSSLQIIPTSRFPVLELGDENARCESSSRRLGSAHLGLLHTSERVKQIRRLERRWAGNGLKPNIGTVRIIIQGALKERAGRTGTFEYQLLKKQFSPARKILGKEGHVSNVRRGDNLDSIFVWGKEMFKRLGLDEREIGRELGATANM</sequence>
<evidence type="ECO:0000313" key="1">
    <source>
        <dbReference type="EMBL" id="KAH0543459.1"/>
    </source>
</evidence>
<dbReference type="AlphaFoldDB" id="A0A9P8KZE2"/>
<evidence type="ECO:0000313" key="2">
    <source>
        <dbReference type="Proteomes" id="UP000698800"/>
    </source>
</evidence>
<reference evidence="1" key="1">
    <citation type="submission" date="2021-03" db="EMBL/GenBank/DDBJ databases">
        <title>Comparative genomics and phylogenomic investigation of the class Geoglossomycetes provide insights into ecological specialization and systematics.</title>
        <authorList>
            <person name="Melie T."/>
            <person name="Pirro S."/>
            <person name="Miller A.N."/>
            <person name="Quandt A."/>
        </authorList>
    </citation>
    <scope>NUCLEOTIDE SEQUENCE</scope>
    <source>
        <strain evidence="1">GBOQ0MN5Z8</strain>
    </source>
</reference>
<protein>
    <submittedName>
        <fullName evidence="1">Uncharacterized protein</fullName>
    </submittedName>
</protein>
<name>A0A9P8KZE2_9PEZI</name>